<accession>A0A2S4RUG5</accession>
<name>A0A2S4RUG5_CITAM</name>
<reference evidence="1 2" key="1">
    <citation type="submission" date="2018-01" db="EMBL/GenBank/DDBJ databases">
        <title>Complete genome sequences of 14 Citrobacter spp. isolated from plant in Canada.</title>
        <authorList>
            <person name="Bhandare S.G."/>
            <person name="Colavecchio A."/>
            <person name="Jeukens J."/>
            <person name="Emond-Rheault J.-G."/>
            <person name="Freschi L."/>
            <person name="Hamel J."/>
            <person name="Kukavica-Ibrulj I."/>
            <person name="Levesque R."/>
            <person name="Goodridge L."/>
        </authorList>
    </citation>
    <scope>NUCLEOTIDE SEQUENCE [LARGE SCALE GENOMIC DNA]</scope>
    <source>
        <strain evidence="1 2">S1285</strain>
    </source>
</reference>
<evidence type="ECO:0000313" key="2">
    <source>
        <dbReference type="Proteomes" id="UP000237003"/>
    </source>
</evidence>
<protein>
    <submittedName>
        <fullName evidence="1">Stability protein StbE</fullName>
    </submittedName>
</protein>
<comment type="caution">
    <text evidence="1">The sequence shown here is derived from an EMBL/GenBank/DDBJ whole genome shotgun (WGS) entry which is preliminary data.</text>
</comment>
<gene>
    <name evidence="1" type="ORF">C3430_19760</name>
</gene>
<dbReference type="OrthoDB" id="9801234at2"/>
<dbReference type="EMBL" id="PQLX01000007">
    <property type="protein sequence ID" value="POU63616.1"/>
    <property type="molecule type" value="Genomic_DNA"/>
</dbReference>
<organism evidence="1 2">
    <name type="scientific">Citrobacter amalonaticus</name>
    <dbReference type="NCBI Taxonomy" id="35703"/>
    <lineage>
        <taxon>Bacteria</taxon>
        <taxon>Pseudomonadati</taxon>
        <taxon>Pseudomonadota</taxon>
        <taxon>Gammaproteobacteria</taxon>
        <taxon>Enterobacterales</taxon>
        <taxon>Enterobacteriaceae</taxon>
        <taxon>Citrobacter</taxon>
    </lineage>
</organism>
<sequence length="40" mass="4580">MATLNVRLVYQVKDERVIVLVVAIGNREKSTAYHEADKHL</sequence>
<proteinExistence type="predicted"/>
<dbReference type="AlphaFoldDB" id="A0A2S4RUG5"/>
<dbReference type="Gene3D" id="3.30.2310.20">
    <property type="entry name" value="RelE-like"/>
    <property type="match status" value="1"/>
</dbReference>
<evidence type="ECO:0000313" key="1">
    <source>
        <dbReference type="EMBL" id="POU63616.1"/>
    </source>
</evidence>
<dbReference type="InterPro" id="IPR035093">
    <property type="entry name" value="RelE/ParE_toxin_dom_sf"/>
</dbReference>
<dbReference type="Proteomes" id="UP000237003">
    <property type="component" value="Unassembled WGS sequence"/>
</dbReference>